<dbReference type="SUPFAM" id="SSF56219">
    <property type="entry name" value="DNase I-like"/>
    <property type="match status" value="1"/>
</dbReference>
<sequence length="237" mass="26844">MNHGGRTTGGRSDDVGGVEMQEDGVDSVEDAGVDGVGDARVDGVQKLKGWACSNVAPIETAGRLSIWWDDSIDVEGVDSSKHFIDAQCCVKDSQFVFRFTGVYGTSYRAAKVAFWRGMIIDFYPSTIPWICGGDFNEYMWDWEKAGGTEARFNRHRYLDDFMRETTYQHTPHAHYCKNYYIIDINLFPGWALDYPSLHVAPPLIQCSIFYILISLSTKAIEIYLKNSTRYMIDIVVK</sequence>
<proteinExistence type="predicted"/>
<organism evidence="1 2">
    <name type="scientific">Malus domestica</name>
    <name type="common">Apple</name>
    <name type="synonym">Pyrus malus</name>
    <dbReference type="NCBI Taxonomy" id="3750"/>
    <lineage>
        <taxon>Eukaryota</taxon>
        <taxon>Viridiplantae</taxon>
        <taxon>Streptophyta</taxon>
        <taxon>Embryophyta</taxon>
        <taxon>Tracheophyta</taxon>
        <taxon>Spermatophyta</taxon>
        <taxon>Magnoliopsida</taxon>
        <taxon>eudicotyledons</taxon>
        <taxon>Gunneridae</taxon>
        <taxon>Pentapetalae</taxon>
        <taxon>rosids</taxon>
        <taxon>fabids</taxon>
        <taxon>Rosales</taxon>
        <taxon>Rosaceae</taxon>
        <taxon>Amygdaloideae</taxon>
        <taxon>Maleae</taxon>
        <taxon>Malus</taxon>
    </lineage>
</organism>
<evidence type="ECO:0008006" key="3">
    <source>
        <dbReference type="Google" id="ProtNLM"/>
    </source>
</evidence>
<reference evidence="1 2" key="1">
    <citation type="submission" date="2018-10" db="EMBL/GenBank/DDBJ databases">
        <title>A high-quality apple genome assembly.</title>
        <authorList>
            <person name="Hu J."/>
        </authorList>
    </citation>
    <scope>NUCLEOTIDE SEQUENCE [LARGE SCALE GENOMIC DNA]</scope>
    <source>
        <strain evidence="2">cv. HFTH1</strain>
        <tissue evidence="1">Young leaf</tissue>
    </source>
</reference>
<dbReference type="EMBL" id="RDQH01000336">
    <property type="protein sequence ID" value="RXH86958.1"/>
    <property type="molecule type" value="Genomic_DNA"/>
</dbReference>
<name>A0A498IU84_MALDO</name>
<dbReference type="STRING" id="3750.A0A498IU84"/>
<protein>
    <recommendedName>
        <fullName evidence="3">Endonuclease/exonuclease/phosphatase domain-containing protein</fullName>
    </recommendedName>
</protein>
<evidence type="ECO:0000313" key="1">
    <source>
        <dbReference type="EMBL" id="RXH86958.1"/>
    </source>
</evidence>
<dbReference type="Gene3D" id="3.60.10.10">
    <property type="entry name" value="Endonuclease/exonuclease/phosphatase"/>
    <property type="match status" value="1"/>
</dbReference>
<evidence type="ECO:0000313" key="2">
    <source>
        <dbReference type="Proteomes" id="UP000290289"/>
    </source>
</evidence>
<gene>
    <name evidence="1" type="ORF">DVH24_022231</name>
</gene>
<dbReference type="Proteomes" id="UP000290289">
    <property type="component" value="Chromosome 10"/>
</dbReference>
<accession>A0A498IU84</accession>
<keyword evidence="2" id="KW-1185">Reference proteome</keyword>
<dbReference type="InterPro" id="IPR036691">
    <property type="entry name" value="Endo/exonu/phosph_ase_sf"/>
</dbReference>
<dbReference type="AlphaFoldDB" id="A0A498IU84"/>
<comment type="caution">
    <text evidence="1">The sequence shown here is derived from an EMBL/GenBank/DDBJ whole genome shotgun (WGS) entry which is preliminary data.</text>
</comment>